<dbReference type="HOGENOM" id="CLU_050833_5_0_6"/>
<feature type="domain" description="Glycosyl transferase family 8 C-terminal" evidence="9">
    <location>
        <begin position="277"/>
        <end position="333"/>
    </location>
</feature>
<dbReference type="Pfam" id="PF08437">
    <property type="entry name" value="Glyco_transf_8C"/>
    <property type="match status" value="1"/>
</dbReference>
<dbReference type="Pfam" id="PF01501">
    <property type="entry name" value="Glyco_transf_8"/>
    <property type="match status" value="1"/>
</dbReference>
<dbReference type="InterPro" id="IPR050748">
    <property type="entry name" value="Glycosyltrans_8_dom-fam"/>
</dbReference>
<keyword evidence="5 10" id="KW-0808">Transferase</keyword>
<evidence type="ECO:0000256" key="3">
    <source>
        <dbReference type="ARBA" id="ARBA00006351"/>
    </source>
</evidence>
<dbReference type="PANTHER" id="PTHR13778">
    <property type="entry name" value="GLYCOSYLTRANSFERASE 8 DOMAIN-CONTAINING PROTEIN"/>
    <property type="match status" value="1"/>
</dbReference>
<proteinExistence type="inferred from homology"/>
<keyword evidence="8" id="KW-0448">Lipopolysaccharide biosynthesis</keyword>
<dbReference type="InterPro" id="IPR029044">
    <property type="entry name" value="Nucleotide-diphossugar_trans"/>
</dbReference>
<dbReference type="InterPro" id="IPR013645">
    <property type="entry name" value="Glyco_transf_8N"/>
</dbReference>
<dbReference type="AlphaFoldDB" id="A0A0N1QU78"/>
<evidence type="ECO:0000313" key="10">
    <source>
        <dbReference type="EMBL" id="ACF89662.1"/>
    </source>
</evidence>
<dbReference type="PANTHER" id="PTHR13778:SF64">
    <property type="entry name" value="LIPOPOLYSACCHARIDE 1,2-GLUCOSYLTRANSFERASE"/>
    <property type="match status" value="1"/>
</dbReference>
<gene>
    <name evidence="10" type="ordered locus">SeSA_A3916</name>
</gene>
<keyword evidence="6" id="KW-0479">Metal-binding</keyword>
<dbReference type="GO" id="GO:0008918">
    <property type="term" value="F:lipopolysaccharide 3-alpha-galactosyltransferase activity"/>
    <property type="evidence" value="ECO:0007669"/>
    <property type="project" value="InterPro"/>
</dbReference>
<sequence>MDSFPEIEIAEYKVFDESNNNNDDNVLNISYGVDENYLDGVGVSIASVVLNNNIPLAFHIICDSYSSCFVKYIERLAVQHHIKISLYLIKVESLEVLPQTKVWSRAMYFRLFAFDYLSKKVNTLLYLDADVVCKGSLQDLLQLDLTEKIAAVVKDVDSIQNKVNERLRAFNLQGGYFNSGVVFVNLKLWKENALTEKAFLLLAGKEADSFKYPDQDVLNILLQDKVIFLPRPYNTIYTIKSELKDKSHKKYSNIINDNTILIHYTGATKPWHAWANYPSVIYYKNARLNSPWKDFPAKDARTIVEFKKRYKHLLVQGHYFKGLLAGSAYLYRKIFHK</sequence>
<keyword evidence="7" id="KW-0460">Magnesium</keyword>
<dbReference type="Proteomes" id="UP000001865">
    <property type="component" value="Chromosome"/>
</dbReference>
<dbReference type="GO" id="GO:0008919">
    <property type="term" value="F:lipopolysaccharide glucosyltransferase I activity"/>
    <property type="evidence" value="ECO:0007669"/>
    <property type="project" value="UniProtKB-EC"/>
</dbReference>
<dbReference type="Gene3D" id="3.90.550.10">
    <property type="entry name" value="Spore Coat Polysaccharide Biosynthesis Protein SpsA, Chain A"/>
    <property type="match status" value="1"/>
</dbReference>
<comment type="pathway">
    <text evidence="2">Bacterial outer membrane biogenesis; LPS core biosynthesis.</text>
</comment>
<accession>A0A0N1QU78</accession>
<evidence type="ECO:0000256" key="7">
    <source>
        <dbReference type="ARBA" id="ARBA00022842"/>
    </source>
</evidence>
<keyword evidence="4 10" id="KW-0328">Glycosyltransferase</keyword>
<dbReference type="EC" id="2.4.1.58" evidence="10"/>
<evidence type="ECO:0000256" key="1">
    <source>
        <dbReference type="ARBA" id="ARBA00001946"/>
    </source>
</evidence>
<organism evidence="10 11">
    <name type="scientific">Salmonella schwarzengrund (strain CVM19633)</name>
    <dbReference type="NCBI Taxonomy" id="439843"/>
    <lineage>
        <taxon>Bacteria</taxon>
        <taxon>Pseudomonadati</taxon>
        <taxon>Pseudomonadota</taxon>
        <taxon>Gammaproteobacteria</taxon>
        <taxon>Enterobacterales</taxon>
        <taxon>Enterobacteriaceae</taxon>
        <taxon>Salmonella</taxon>
    </lineage>
</organism>
<comment type="cofactor">
    <cofactor evidence="1">
        <name>Mg(2+)</name>
        <dbReference type="ChEBI" id="CHEBI:18420"/>
    </cofactor>
</comment>
<evidence type="ECO:0000256" key="6">
    <source>
        <dbReference type="ARBA" id="ARBA00022723"/>
    </source>
</evidence>
<dbReference type="CDD" id="cd04194">
    <property type="entry name" value="GT8_A4GalT_like"/>
    <property type="match status" value="1"/>
</dbReference>
<dbReference type="InterPro" id="IPR002495">
    <property type="entry name" value="Glyco_trans_8"/>
</dbReference>
<evidence type="ECO:0000313" key="11">
    <source>
        <dbReference type="Proteomes" id="UP000001865"/>
    </source>
</evidence>
<dbReference type="SUPFAM" id="SSF53448">
    <property type="entry name" value="Nucleotide-diphospho-sugar transferases"/>
    <property type="match status" value="1"/>
</dbReference>
<evidence type="ECO:0000256" key="8">
    <source>
        <dbReference type="ARBA" id="ARBA00022985"/>
    </source>
</evidence>
<name>A0A0N1QU78_SALSV</name>
<dbReference type="GO" id="GO:0046872">
    <property type="term" value="F:metal ion binding"/>
    <property type="evidence" value="ECO:0007669"/>
    <property type="project" value="UniProtKB-KW"/>
</dbReference>
<protein>
    <submittedName>
        <fullName evidence="10">Lipopolysaccharide 1,2-glucosyltransferase</fullName>
        <ecNumber evidence="10">2.4.1.58</ecNumber>
    </submittedName>
</protein>
<comment type="similarity">
    <text evidence="3">Belongs to the glycosyltransferase 8 family.</text>
</comment>
<dbReference type="RefSeq" id="WP_000376878.1">
    <property type="nucleotide sequence ID" value="NC_011094.1"/>
</dbReference>
<dbReference type="EMBL" id="CP001127">
    <property type="protein sequence ID" value="ACF89662.1"/>
    <property type="molecule type" value="Genomic_DNA"/>
</dbReference>
<reference evidence="10 11" key="1">
    <citation type="journal article" date="2011" name="J. Bacteriol.">
        <title>Comparative genomics of 28 Salmonella enterica isolates: evidence for CRISPR-mediated adaptive sublineage evolution.</title>
        <authorList>
            <person name="Fricke W.F."/>
            <person name="Mammel M.K."/>
            <person name="McDermott P.F."/>
            <person name="Tartera C."/>
            <person name="White D.G."/>
            <person name="Leclerc J.E."/>
            <person name="Ravel J."/>
            <person name="Cebula T.A."/>
        </authorList>
    </citation>
    <scope>NUCLEOTIDE SEQUENCE [LARGE SCALE GENOMIC DNA]</scope>
    <source>
        <strain evidence="10 11">CVM19633</strain>
    </source>
</reference>
<evidence type="ECO:0000259" key="9">
    <source>
        <dbReference type="Pfam" id="PF08437"/>
    </source>
</evidence>
<evidence type="ECO:0000256" key="5">
    <source>
        <dbReference type="ARBA" id="ARBA00022679"/>
    </source>
</evidence>
<evidence type="ECO:0000256" key="2">
    <source>
        <dbReference type="ARBA" id="ARBA00004713"/>
    </source>
</evidence>
<dbReference type="KEGG" id="sew:SeSA_A3916"/>
<evidence type="ECO:0000256" key="4">
    <source>
        <dbReference type="ARBA" id="ARBA00022676"/>
    </source>
</evidence>